<gene>
    <name evidence="2" type="ORF">HMPREF0647_05285</name>
</gene>
<proteinExistence type="predicted"/>
<dbReference type="InterPro" id="IPR041657">
    <property type="entry name" value="HTH_17"/>
</dbReference>
<reference evidence="2 3" key="1">
    <citation type="submission" date="2014-07" db="EMBL/GenBank/DDBJ databases">
        <authorList>
            <person name="McCorrison J."/>
            <person name="Sanka R."/>
            <person name="Torralba M."/>
            <person name="Gillis M."/>
            <person name="Haft D.H."/>
            <person name="Methe B."/>
            <person name="Sutton G."/>
            <person name="Nelson K.E."/>
        </authorList>
    </citation>
    <scope>NUCLEOTIDE SEQUENCE [LARGE SCALE GENOMIC DNA]</scope>
    <source>
        <strain evidence="2 3">DNF00320</strain>
    </source>
</reference>
<accession>A0A096AD56</accession>
<evidence type="ECO:0000313" key="3">
    <source>
        <dbReference type="Proteomes" id="UP000029525"/>
    </source>
</evidence>
<evidence type="ECO:0000313" key="2">
    <source>
        <dbReference type="EMBL" id="KGF44810.1"/>
    </source>
</evidence>
<dbReference type="EMBL" id="JRNQ01000027">
    <property type="protein sequence ID" value="KGF44810.1"/>
    <property type="molecule type" value="Genomic_DNA"/>
</dbReference>
<dbReference type="AlphaFoldDB" id="A0A096AD56"/>
<organism evidence="2 3">
    <name type="scientific">Prevotella bivia DNF00320</name>
    <dbReference type="NCBI Taxonomy" id="1401068"/>
    <lineage>
        <taxon>Bacteria</taxon>
        <taxon>Pseudomonadati</taxon>
        <taxon>Bacteroidota</taxon>
        <taxon>Bacteroidia</taxon>
        <taxon>Bacteroidales</taxon>
        <taxon>Prevotellaceae</taxon>
        <taxon>Prevotella</taxon>
    </lineage>
</organism>
<dbReference type="Proteomes" id="UP000029525">
    <property type="component" value="Unassembled WGS sequence"/>
</dbReference>
<sequence>MPYINYNAEDTWQKRLFDKLMNVEDKLDRLLVLQEQSVDTSVHPPLKPEYLDIIDVSKILKVEQKTIYNWVWAGKIPYLKANGRLLFLRQEIDEMVRKREGW</sequence>
<name>A0A096AD56_9BACT</name>
<comment type="caution">
    <text evidence="2">The sequence shown here is derived from an EMBL/GenBank/DDBJ whole genome shotgun (WGS) entry which is preliminary data.</text>
</comment>
<dbReference type="RefSeq" id="WP_036866809.1">
    <property type="nucleotide sequence ID" value="NZ_JRNQ01000027.1"/>
</dbReference>
<dbReference type="OrthoDB" id="1047381at2"/>
<evidence type="ECO:0000259" key="1">
    <source>
        <dbReference type="Pfam" id="PF12728"/>
    </source>
</evidence>
<protein>
    <submittedName>
        <fullName evidence="2">Excisionase</fullName>
    </submittedName>
</protein>
<dbReference type="Pfam" id="PF12728">
    <property type="entry name" value="HTH_17"/>
    <property type="match status" value="1"/>
</dbReference>
<feature type="domain" description="Helix-turn-helix" evidence="1">
    <location>
        <begin position="50"/>
        <end position="99"/>
    </location>
</feature>
<dbReference type="SUPFAM" id="SSF46955">
    <property type="entry name" value="Putative DNA-binding domain"/>
    <property type="match status" value="1"/>
</dbReference>
<dbReference type="InterPro" id="IPR009061">
    <property type="entry name" value="DNA-bd_dom_put_sf"/>
</dbReference>